<name>A0ABM0ZWX8_APLCA</name>
<feature type="compositionally biased region" description="Basic and acidic residues" evidence="2">
    <location>
        <begin position="85"/>
        <end position="105"/>
    </location>
</feature>
<reference evidence="4" key="1">
    <citation type="submission" date="2025-08" db="UniProtKB">
        <authorList>
            <consortium name="RefSeq"/>
        </authorList>
    </citation>
    <scope>IDENTIFICATION</scope>
</reference>
<feature type="region of interest" description="Disordered" evidence="2">
    <location>
        <begin position="28"/>
        <end position="105"/>
    </location>
</feature>
<dbReference type="PANTHER" id="PTHR22028">
    <property type="entry name" value="SFI1 SPINDLE BODY DOMAIN-CONTAINING PROTEIN-RELATED"/>
    <property type="match status" value="1"/>
</dbReference>
<feature type="region of interest" description="Disordered" evidence="2">
    <location>
        <begin position="625"/>
        <end position="694"/>
    </location>
</feature>
<dbReference type="InterPro" id="IPR052270">
    <property type="entry name" value="CACF_protein"/>
</dbReference>
<feature type="region of interest" description="Disordered" evidence="2">
    <location>
        <begin position="586"/>
        <end position="611"/>
    </location>
</feature>
<evidence type="ECO:0000256" key="2">
    <source>
        <dbReference type="SAM" id="MobiDB-lite"/>
    </source>
</evidence>
<dbReference type="GeneID" id="101851794"/>
<feature type="compositionally biased region" description="Basic and acidic residues" evidence="2">
    <location>
        <begin position="38"/>
        <end position="77"/>
    </location>
</feature>
<evidence type="ECO:0000313" key="3">
    <source>
        <dbReference type="Proteomes" id="UP000694888"/>
    </source>
</evidence>
<dbReference type="RefSeq" id="XP_012936200.2">
    <property type="nucleotide sequence ID" value="XM_013080746.2"/>
</dbReference>
<organism evidence="3 4">
    <name type="scientific">Aplysia californica</name>
    <name type="common">California sea hare</name>
    <dbReference type="NCBI Taxonomy" id="6500"/>
    <lineage>
        <taxon>Eukaryota</taxon>
        <taxon>Metazoa</taxon>
        <taxon>Spiralia</taxon>
        <taxon>Lophotrochozoa</taxon>
        <taxon>Mollusca</taxon>
        <taxon>Gastropoda</taxon>
        <taxon>Heterobranchia</taxon>
        <taxon>Euthyneura</taxon>
        <taxon>Tectipleura</taxon>
        <taxon>Aplysiida</taxon>
        <taxon>Aplysioidea</taxon>
        <taxon>Aplysiidae</taxon>
        <taxon>Aplysia</taxon>
    </lineage>
</organism>
<feature type="region of interest" description="Disordered" evidence="2">
    <location>
        <begin position="303"/>
        <end position="407"/>
    </location>
</feature>
<proteinExistence type="predicted"/>
<feature type="compositionally biased region" description="Pro residues" evidence="2">
    <location>
        <begin position="523"/>
        <end position="539"/>
    </location>
</feature>
<feature type="compositionally biased region" description="Polar residues" evidence="2">
    <location>
        <begin position="334"/>
        <end position="361"/>
    </location>
</feature>
<gene>
    <name evidence="4" type="primary">LOC101851794</name>
</gene>
<feature type="compositionally biased region" description="Basic and acidic residues" evidence="2">
    <location>
        <begin position="625"/>
        <end position="672"/>
    </location>
</feature>
<feature type="compositionally biased region" description="Basic and acidic residues" evidence="2">
    <location>
        <begin position="679"/>
        <end position="694"/>
    </location>
</feature>
<feature type="compositionally biased region" description="Gly residues" evidence="2">
    <location>
        <begin position="303"/>
        <end position="315"/>
    </location>
</feature>
<feature type="compositionally biased region" description="Low complexity" evidence="2">
    <location>
        <begin position="591"/>
        <end position="604"/>
    </location>
</feature>
<dbReference type="Proteomes" id="UP000694888">
    <property type="component" value="Unplaced"/>
</dbReference>
<feature type="region of interest" description="Disordered" evidence="2">
    <location>
        <begin position="507"/>
        <end position="555"/>
    </location>
</feature>
<dbReference type="PANTHER" id="PTHR22028:SF5">
    <property type="entry name" value="COILED-COIL DOMAIN-CONTAINING PROTEIN 191"/>
    <property type="match status" value="1"/>
</dbReference>
<keyword evidence="3" id="KW-1185">Reference proteome</keyword>
<protein>
    <submittedName>
        <fullName evidence="4">Coiled-coil domain-containing protein 191 isoform X2</fullName>
    </submittedName>
</protein>
<keyword evidence="1" id="KW-0175">Coiled coil</keyword>
<evidence type="ECO:0000256" key="1">
    <source>
        <dbReference type="SAM" id="Coils"/>
    </source>
</evidence>
<evidence type="ECO:0000313" key="4">
    <source>
        <dbReference type="RefSeq" id="XP_012936200.2"/>
    </source>
</evidence>
<feature type="coiled-coil region" evidence="1">
    <location>
        <begin position="469"/>
        <end position="496"/>
    </location>
</feature>
<sequence length="887" mass="103742">MEEEDAVSSVMKNMMRKEVVKETFKRDLGFDDPLTNKPDPRTKMELRHKMVKENREKRQKEEERKKLTTQMKKEARLKAQQLVLKEQKDRDSKMKKEEMETKKEMAKIRKDLQAELRSKEEALKREADEKELMNKMAREELERQKEAEEKAALEVFRQESSKKKQHMVKVELFKAKQAARSLKILHQHFTAWYDIILAKRLLLGKVKAMSDWKLMVRVWGAWRSHVRGRQVDLETEVHERNVIDTQRKGLVADRHFTLSLLRRCFLTWQLFVQEENERKEMREEQEKTRGKMMSLLSAVVEGKLGGAEEGGGGGTERGDGRRGIKNRRVADGGRTTSARSVPGNVGQSTDSQKVMFQQQAPRQAWGETDSIQSSHSNVSCDQQAPISGVRPGTATPTGKGRSAVPTEAWQVTRQHLKLTAEEIAHLGEGGEGGEEGERRQHTNQEIRRRFGTQPWMKQHYVVDSFQHRYSAQQLALKEQQQQIREQQRLIQELQYEQRQQSFRQHLAGGHAADGSPGGVGAVPPLPPEIPAPEAPPPGRQIPRGDEANEPHAGQCASQPEIWAEQMPAASSRLGDGSFSYRSNVLTERSETSVATNMTSTTTGSKKMPHSNKYLQVLKNMEDRAADRARLKAEREEKRRRQEEEKLAKLQAEESKRLQEIEDEKKAKAEAYKQKKRLEKQREEEKRLQQEKEKENLEKAAAHQLRSVMKYRGLLPFKKLISLAKRNWVKAIKHRDREILRQCLQGWRQFTEDEVNRKKEMADEMNHFLMVKHSFQKWRKYKYHQEFLERRAARYHSEQLRARCFNAWLDWVAVEREESRRCMEVARQHYLRYSLRKAFRGWRYLPEQMKREEERQKRKLELRMKVAELIPDFAPSQSVKVEKSEDLS</sequence>
<feature type="compositionally biased region" description="Polar residues" evidence="2">
    <location>
        <begin position="369"/>
        <end position="385"/>
    </location>
</feature>
<accession>A0ABM0ZWX8</accession>